<dbReference type="AlphaFoldDB" id="A0A316AN69"/>
<dbReference type="RefSeq" id="WP_109674394.1">
    <property type="nucleotide sequence ID" value="NZ_QGDT01000004.1"/>
</dbReference>
<dbReference type="InterPro" id="IPR014030">
    <property type="entry name" value="Ketoacyl_synth_N"/>
</dbReference>
<keyword evidence="6" id="KW-1185">Reference proteome</keyword>
<dbReference type="GO" id="GO:0006633">
    <property type="term" value="P:fatty acid biosynthetic process"/>
    <property type="evidence" value="ECO:0007669"/>
    <property type="project" value="InterPro"/>
</dbReference>
<evidence type="ECO:0000256" key="2">
    <source>
        <dbReference type="ARBA" id="ARBA00022679"/>
    </source>
</evidence>
<evidence type="ECO:0000256" key="1">
    <source>
        <dbReference type="ARBA" id="ARBA00008467"/>
    </source>
</evidence>
<gene>
    <name evidence="5" type="ORF">CLV98_104424</name>
</gene>
<keyword evidence="2 3" id="KW-0808">Transferase</keyword>
<dbReference type="Gene3D" id="3.40.47.10">
    <property type="match status" value="1"/>
</dbReference>
<dbReference type="Proteomes" id="UP000245880">
    <property type="component" value="Unassembled WGS sequence"/>
</dbReference>
<dbReference type="EMBL" id="QGDT01000004">
    <property type="protein sequence ID" value="PWJ58564.1"/>
    <property type="molecule type" value="Genomic_DNA"/>
</dbReference>
<dbReference type="InterPro" id="IPR014031">
    <property type="entry name" value="Ketoacyl_synth_C"/>
</dbReference>
<dbReference type="PROSITE" id="PS51257">
    <property type="entry name" value="PROKAR_LIPOPROTEIN"/>
    <property type="match status" value="1"/>
</dbReference>
<dbReference type="SMART" id="SM00825">
    <property type="entry name" value="PKS_KS"/>
    <property type="match status" value="1"/>
</dbReference>
<dbReference type="Pfam" id="PF02801">
    <property type="entry name" value="Ketoacyl-synt_C"/>
    <property type="match status" value="1"/>
</dbReference>
<dbReference type="OrthoDB" id="9808669at2"/>
<evidence type="ECO:0000256" key="3">
    <source>
        <dbReference type="RuleBase" id="RU003694"/>
    </source>
</evidence>
<protein>
    <submittedName>
        <fullName evidence="5">3-oxoacyl-[acyl-carrier-protein] synthase-1</fullName>
    </submittedName>
</protein>
<dbReference type="PROSITE" id="PS52004">
    <property type="entry name" value="KS3_2"/>
    <property type="match status" value="1"/>
</dbReference>
<evidence type="ECO:0000313" key="5">
    <source>
        <dbReference type="EMBL" id="PWJ58564.1"/>
    </source>
</evidence>
<dbReference type="InterPro" id="IPR018201">
    <property type="entry name" value="Ketoacyl_synth_AS"/>
</dbReference>
<dbReference type="Pfam" id="PF00109">
    <property type="entry name" value="ketoacyl-synt"/>
    <property type="match status" value="1"/>
</dbReference>
<sequence>MVPAAKISITGLGIVSAIGCGVEENRRALVEGQSGIGTTYSETLPEGLLVGAVKQSDQELLQRLRLPNGYYSRTSLLGMVAAREAWDGQSSHPSLRTGFIGATSVGGMDQTEQFYKQYLQGRKVDFKSLITHDSGYTMEVIAQDLGLTGYVNTISTACSSSANAIMLGARLLQQGRLDRVLVGGVDPLSMFTIQGFRSLMIYDEAWCKPFDDARVGLNLGEGAAFMVLENEKSIEITGRLPICRLTGWANAADAYHQTASSPDGKGATLAIGQALQKAGLFPEEVSYINVHGTGTKNNDLSESIAMQNIFGDKLPPFSSTKAYTGHTLAAAAAIEGVYSVLALRDGMLLPNLNFSTPLAETGLSPIVELQTGQDLTSVLSNSFGFGGNNSSLVFSSNGY</sequence>
<evidence type="ECO:0000259" key="4">
    <source>
        <dbReference type="PROSITE" id="PS52004"/>
    </source>
</evidence>
<dbReference type="PROSITE" id="PS00606">
    <property type="entry name" value="KS3_1"/>
    <property type="match status" value="1"/>
</dbReference>
<dbReference type="InterPro" id="IPR000794">
    <property type="entry name" value="Beta-ketoacyl_synthase"/>
</dbReference>
<comment type="similarity">
    <text evidence="1 3">Belongs to the thiolase-like superfamily. Beta-ketoacyl-ACP synthases family.</text>
</comment>
<dbReference type="PANTHER" id="PTHR11712:SF320">
    <property type="entry name" value="BETA-KETOACYL SYNTHASE"/>
    <property type="match status" value="1"/>
</dbReference>
<proteinExistence type="inferred from homology"/>
<dbReference type="CDD" id="cd00834">
    <property type="entry name" value="KAS_I_II"/>
    <property type="match status" value="1"/>
</dbReference>
<dbReference type="InterPro" id="IPR020841">
    <property type="entry name" value="PKS_Beta-ketoAc_synthase_dom"/>
</dbReference>
<accession>A0A316AN69</accession>
<organism evidence="5 6">
    <name type="scientific">Dyadobacter jejuensis</name>
    <dbReference type="NCBI Taxonomy" id="1082580"/>
    <lineage>
        <taxon>Bacteria</taxon>
        <taxon>Pseudomonadati</taxon>
        <taxon>Bacteroidota</taxon>
        <taxon>Cytophagia</taxon>
        <taxon>Cytophagales</taxon>
        <taxon>Spirosomataceae</taxon>
        <taxon>Dyadobacter</taxon>
    </lineage>
</organism>
<comment type="caution">
    <text evidence="5">The sequence shown here is derived from an EMBL/GenBank/DDBJ whole genome shotgun (WGS) entry which is preliminary data.</text>
</comment>
<dbReference type="GO" id="GO:0004315">
    <property type="term" value="F:3-oxoacyl-[acyl-carrier-protein] synthase activity"/>
    <property type="evidence" value="ECO:0007669"/>
    <property type="project" value="InterPro"/>
</dbReference>
<dbReference type="InterPro" id="IPR016039">
    <property type="entry name" value="Thiolase-like"/>
</dbReference>
<dbReference type="SUPFAM" id="SSF53901">
    <property type="entry name" value="Thiolase-like"/>
    <property type="match status" value="2"/>
</dbReference>
<name>A0A316AN69_9BACT</name>
<evidence type="ECO:0000313" key="6">
    <source>
        <dbReference type="Proteomes" id="UP000245880"/>
    </source>
</evidence>
<dbReference type="GO" id="GO:0005829">
    <property type="term" value="C:cytosol"/>
    <property type="evidence" value="ECO:0007669"/>
    <property type="project" value="TreeGrafter"/>
</dbReference>
<reference evidence="5 6" key="1">
    <citation type="submission" date="2018-03" db="EMBL/GenBank/DDBJ databases">
        <title>Genomic Encyclopedia of Archaeal and Bacterial Type Strains, Phase II (KMG-II): from individual species to whole genera.</title>
        <authorList>
            <person name="Goeker M."/>
        </authorList>
    </citation>
    <scope>NUCLEOTIDE SEQUENCE [LARGE SCALE GENOMIC DNA]</scope>
    <source>
        <strain evidence="5 6">DSM 100346</strain>
    </source>
</reference>
<dbReference type="PANTHER" id="PTHR11712">
    <property type="entry name" value="POLYKETIDE SYNTHASE-RELATED"/>
    <property type="match status" value="1"/>
</dbReference>
<feature type="domain" description="Ketosynthase family 3 (KS3)" evidence="4">
    <location>
        <begin position="4"/>
        <end position="396"/>
    </location>
</feature>